<dbReference type="OrthoDB" id="418495at2759"/>
<dbReference type="PROSITE" id="PS51354">
    <property type="entry name" value="GLUTAREDOXIN_2"/>
    <property type="match status" value="1"/>
</dbReference>
<proteinExistence type="predicted"/>
<dbReference type="EMBL" id="ML769550">
    <property type="protein sequence ID" value="KAE9394440.1"/>
    <property type="molecule type" value="Genomic_DNA"/>
</dbReference>
<dbReference type="PRINTS" id="PR00160">
    <property type="entry name" value="GLUTAREDOXIN"/>
</dbReference>
<dbReference type="InterPro" id="IPR011767">
    <property type="entry name" value="GLR_AS"/>
</dbReference>
<feature type="domain" description="Glutaredoxin" evidence="5">
    <location>
        <begin position="35"/>
        <end position="103"/>
    </location>
</feature>
<evidence type="ECO:0000256" key="4">
    <source>
        <dbReference type="ARBA" id="ARBA00023284"/>
    </source>
</evidence>
<sequence length="124" mass="13791">MFSRILSPVYRLFSTAPTSPSTTNLVDSAISENTVTVFSKSYCPYCNETKTLFSSKFPDVPVKVFEYVILLDYLDNGSEIQSYLAQKTGQRTVPNVFIKSRHIGGNDNIQAAFRSGKLSSFLDA</sequence>
<evidence type="ECO:0000313" key="6">
    <source>
        <dbReference type="EMBL" id="KAE9394440.1"/>
    </source>
</evidence>
<gene>
    <name evidence="6" type="ORF">BT96DRAFT_188954</name>
</gene>
<keyword evidence="3" id="KW-1015">Disulfide bond</keyword>
<dbReference type="GO" id="GO:0005737">
    <property type="term" value="C:cytoplasm"/>
    <property type="evidence" value="ECO:0007669"/>
    <property type="project" value="TreeGrafter"/>
</dbReference>
<dbReference type="PANTHER" id="PTHR45694">
    <property type="entry name" value="GLUTAREDOXIN 2"/>
    <property type="match status" value="1"/>
</dbReference>
<evidence type="ECO:0000313" key="7">
    <source>
        <dbReference type="Proteomes" id="UP000799118"/>
    </source>
</evidence>
<dbReference type="InterPro" id="IPR002109">
    <property type="entry name" value="Glutaredoxin"/>
</dbReference>
<protein>
    <submittedName>
        <fullName evidence="6">Glutaredoxin</fullName>
    </submittedName>
</protein>
<keyword evidence="1" id="KW-0813">Transport</keyword>
<dbReference type="PANTHER" id="PTHR45694:SF18">
    <property type="entry name" value="GLUTAREDOXIN-1-RELATED"/>
    <property type="match status" value="1"/>
</dbReference>
<dbReference type="GO" id="GO:0034599">
    <property type="term" value="P:cellular response to oxidative stress"/>
    <property type="evidence" value="ECO:0007669"/>
    <property type="project" value="TreeGrafter"/>
</dbReference>
<evidence type="ECO:0000259" key="5">
    <source>
        <dbReference type="Pfam" id="PF00462"/>
    </source>
</evidence>
<dbReference type="AlphaFoldDB" id="A0A6A4H9N0"/>
<dbReference type="Pfam" id="PF00462">
    <property type="entry name" value="Glutaredoxin"/>
    <property type="match status" value="1"/>
</dbReference>
<dbReference type="Proteomes" id="UP000799118">
    <property type="component" value="Unassembled WGS sequence"/>
</dbReference>
<dbReference type="GO" id="GO:0015038">
    <property type="term" value="F:glutathione disulfide oxidoreductase activity"/>
    <property type="evidence" value="ECO:0007669"/>
    <property type="project" value="TreeGrafter"/>
</dbReference>
<evidence type="ECO:0000256" key="2">
    <source>
        <dbReference type="ARBA" id="ARBA00022982"/>
    </source>
</evidence>
<evidence type="ECO:0000256" key="1">
    <source>
        <dbReference type="ARBA" id="ARBA00022448"/>
    </source>
</evidence>
<reference evidence="6" key="1">
    <citation type="journal article" date="2019" name="Environ. Microbiol.">
        <title>Fungal ecological strategies reflected in gene transcription - a case study of two litter decomposers.</title>
        <authorList>
            <person name="Barbi F."/>
            <person name="Kohler A."/>
            <person name="Barry K."/>
            <person name="Baskaran P."/>
            <person name="Daum C."/>
            <person name="Fauchery L."/>
            <person name="Ihrmark K."/>
            <person name="Kuo A."/>
            <person name="LaButti K."/>
            <person name="Lipzen A."/>
            <person name="Morin E."/>
            <person name="Grigoriev I.V."/>
            <person name="Henrissat B."/>
            <person name="Lindahl B."/>
            <person name="Martin F."/>
        </authorList>
    </citation>
    <scope>NUCLEOTIDE SEQUENCE</scope>
    <source>
        <strain evidence="6">JB14</strain>
    </source>
</reference>
<name>A0A6A4H9N0_9AGAR</name>
<organism evidence="6 7">
    <name type="scientific">Gymnopus androsaceus JB14</name>
    <dbReference type="NCBI Taxonomy" id="1447944"/>
    <lineage>
        <taxon>Eukaryota</taxon>
        <taxon>Fungi</taxon>
        <taxon>Dikarya</taxon>
        <taxon>Basidiomycota</taxon>
        <taxon>Agaricomycotina</taxon>
        <taxon>Agaricomycetes</taxon>
        <taxon>Agaricomycetidae</taxon>
        <taxon>Agaricales</taxon>
        <taxon>Marasmiineae</taxon>
        <taxon>Omphalotaceae</taxon>
        <taxon>Gymnopus</taxon>
    </lineage>
</organism>
<dbReference type="PROSITE" id="PS00195">
    <property type="entry name" value="GLUTAREDOXIN_1"/>
    <property type="match status" value="1"/>
</dbReference>
<keyword evidence="7" id="KW-1185">Reference proteome</keyword>
<accession>A0A6A4H9N0</accession>
<dbReference type="CDD" id="cd03419">
    <property type="entry name" value="GRX_GRXh_1_2_like"/>
    <property type="match status" value="1"/>
</dbReference>
<dbReference type="NCBIfam" id="TIGR02180">
    <property type="entry name" value="GRX_euk"/>
    <property type="match status" value="1"/>
</dbReference>
<dbReference type="Gene3D" id="3.40.30.10">
    <property type="entry name" value="Glutaredoxin"/>
    <property type="match status" value="1"/>
</dbReference>
<keyword evidence="2" id="KW-0249">Electron transport</keyword>
<dbReference type="SUPFAM" id="SSF52833">
    <property type="entry name" value="Thioredoxin-like"/>
    <property type="match status" value="1"/>
</dbReference>
<keyword evidence="4" id="KW-0676">Redox-active center</keyword>
<dbReference type="InterPro" id="IPR014025">
    <property type="entry name" value="Glutaredoxin_subgr"/>
</dbReference>
<dbReference type="InterPro" id="IPR011899">
    <property type="entry name" value="Glutaredoxin_euk/vir"/>
</dbReference>
<dbReference type="InterPro" id="IPR036249">
    <property type="entry name" value="Thioredoxin-like_sf"/>
</dbReference>
<evidence type="ECO:0000256" key="3">
    <source>
        <dbReference type="ARBA" id="ARBA00023157"/>
    </source>
</evidence>